<gene>
    <name evidence="2" type="ORF">SAMN05660909_03769</name>
</gene>
<accession>A0A1H4EJN8</accession>
<dbReference type="GO" id="GO:0006310">
    <property type="term" value="P:DNA recombination"/>
    <property type="evidence" value="ECO:0007669"/>
    <property type="project" value="UniProtKB-KW"/>
</dbReference>
<dbReference type="Proteomes" id="UP000199656">
    <property type="component" value="Unassembled WGS sequence"/>
</dbReference>
<dbReference type="GO" id="GO:0003677">
    <property type="term" value="F:DNA binding"/>
    <property type="evidence" value="ECO:0007669"/>
    <property type="project" value="InterPro"/>
</dbReference>
<proteinExistence type="predicted"/>
<dbReference type="InterPro" id="IPR011010">
    <property type="entry name" value="DNA_brk_join_enz"/>
</dbReference>
<keyword evidence="3" id="KW-1185">Reference proteome</keyword>
<sequence length="78" mass="9002">MHAITTHTCRQSFGTKEFLAGAPVELIMKISGHKSLRDFYKYIRIIPEEAGLKLFLIFASSKFLSLWNQSKNQSLKKR</sequence>
<dbReference type="AlphaFoldDB" id="A0A1H4EJN8"/>
<name>A0A1H4EJN8_9BACT</name>
<dbReference type="Gene3D" id="1.10.443.10">
    <property type="entry name" value="Intergrase catalytic core"/>
    <property type="match status" value="1"/>
</dbReference>
<evidence type="ECO:0008006" key="4">
    <source>
        <dbReference type="Google" id="ProtNLM"/>
    </source>
</evidence>
<evidence type="ECO:0000313" key="2">
    <source>
        <dbReference type="EMBL" id="SEA84810.1"/>
    </source>
</evidence>
<dbReference type="SUPFAM" id="SSF56349">
    <property type="entry name" value="DNA breaking-rejoining enzymes"/>
    <property type="match status" value="1"/>
</dbReference>
<organism evidence="2 3">
    <name type="scientific">Chitinophaga terrae</name>
    <name type="common">ex Kim and Jung 2007</name>
    <dbReference type="NCBI Taxonomy" id="408074"/>
    <lineage>
        <taxon>Bacteria</taxon>
        <taxon>Pseudomonadati</taxon>
        <taxon>Bacteroidota</taxon>
        <taxon>Chitinophagia</taxon>
        <taxon>Chitinophagales</taxon>
        <taxon>Chitinophagaceae</taxon>
        <taxon>Chitinophaga</taxon>
    </lineage>
</organism>
<keyword evidence="1" id="KW-0233">DNA recombination</keyword>
<dbReference type="GO" id="GO:0015074">
    <property type="term" value="P:DNA integration"/>
    <property type="evidence" value="ECO:0007669"/>
    <property type="project" value="InterPro"/>
</dbReference>
<reference evidence="3" key="1">
    <citation type="submission" date="2016-10" db="EMBL/GenBank/DDBJ databases">
        <authorList>
            <person name="Varghese N."/>
            <person name="Submissions S."/>
        </authorList>
    </citation>
    <scope>NUCLEOTIDE SEQUENCE [LARGE SCALE GENOMIC DNA]</scope>
    <source>
        <strain evidence="3">DSM 23920</strain>
    </source>
</reference>
<dbReference type="InterPro" id="IPR013762">
    <property type="entry name" value="Integrase-like_cat_sf"/>
</dbReference>
<dbReference type="EMBL" id="FNRL01000018">
    <property type="protein sequence ID" value="SEA84810.1"/>
    <property type="molecule type" value="Genomic_DNA"/>
</dbReference>
<protein>
    <recommendedName>
        <fullName evidence="4">Tyrosine-type recombinase/integrase</fullName>
    </recommendedName>
</protein>
<dbReference type="STRING" id="408074.SAMN05660909_03769"/>
<evidence type="ECO:0000256" key="1">
    <source>
        <dbReference type="ARBA" id="ARBA00023172"/>
    </source>
</evidence>
<evidence type="ECO:0000313" key="3">
    <source>
        <dbReference type="Proteomes" id="UP000199656"/>
    </source>
</evidence>